<feature type="transmembrane region" description="Helical" evidence="2">
    <location>
        <begin position="322"/>
        <end position="341"/>
    </location>
</feature>
<keyword evidence="2" id="KW-0812">Transmembrane</keyword>
<organism evidence="4 5">
    <name type="scientific">Sordaria brevicollis</name>
    <dbReference type="NCBI Taxonomy" id="83679"/>
    <lineage>
        <taxon>Eukaryota</taxon>
        <taxon>Fungi</taxon>
        <taxon>Dikarya</taxon>
        <taxon>Ascomycota</taxon>
        <taxon>Pezizomycotina</taxon>
        <taxon>Sordariomycetes</taxon>
        <taxon>Sordariomycetidae</taxon>
        <taxon>Sordariales</taxon>
        <taxon>Sordariaceae</taxon>
        <taxon>Sordaria</taxon>
    </lineage>
</organism>
<dbReference type="EMBL" id="JAUTDP010000001">
    <property type="protein sequence ID" value="KAK3403026.1"/>
    <property type="molecule type" value="Genomic_DNA"/>
</dbReference>
<dbReference type="GO" id="GO:0008081">
    <property type="term" value="F:phosphoric diester hydrolase activity"/>
    <property type="evidence" value="ECO:0007669"/>
    <property type="project" value="InterPro"/>
</dbReference>
<dbReference type="SUPFAM" id="SSF51695">
    <property type="entry name" value="PLC-like phosphodiesterases"/>
    <property type="match status" value="1"/>
</dbReference>
<protein>
    <submittedName>
        <fullName evidence="4">PLC-like phosphodiesterase</fullName>
    </submittedName>
</protein>
<dbReference type="PANTHER" id="PTHR43805:SF1">
    <property type="entry name" value="GP-PDE DOMAIN-CONTAINING PROTEIN"/>
    <property type="match status" value="1"/>
</dbReference>
<evidence type="ECO:0000256" key="2">
    <source>
        <dbReference type="SAM" id="Phobius"/>
    </source>
</evidence>
<name>A0AAE0UG52_SORBR</name>
<reference evidence="4" key="1">
    <citation type="journal article" date="2023" name="Mol. Phylogenet. Evol.">
        <title>Genome-scale phylogeny and comparative genomics of the fungal order Sordariales.</title>
        <authorList>
            <person name="Hensen N."/>
            <person name="Bonometti L."/>
            <person name="Westerberg I."/>
            <person name="Brannstrom I.O."/>
            <person name="Guillou S."/>
            <person name="Cros-Aarteil S."/>
            <person name="Calhoun S."/>
            <person name="Haridas S."/>
            <person name="Kuo A."/>
            <person name="Mondo S."/>
            <person name="Pangilinan J."/>
            <person name="Riley R."/>
            <person name="LaButti K."/>
            <person name="Andreopoulos B."/>
            <person name="Lipzen A."/>
            <person name="Chen C."/>
            <person name="Yan M."/>
            <person name="Daum C."/>
            <person name="Ng V."/>
            <person name="Clum A."/>
            <person name="Steindorff A."/>
            <person name="Ohm R.A."/>
            <person name="Martin F."/>
            <person name="Silar P."/>
            <person name="Natvig D.O."/>
            <person name="Lalanne C."/>
            <person name="Gautier V."/>
            <person name="Ament-Velasquez S.L."/>
            <person name="Kruys A."/>
            <person name="Hutchinson M.I."/>
            <person name="Powell A.J."/>
            <person name="Barry K."/>
            <person name="Miller A.N."/>
            <person name="Grigoriev I.V."/>
            <person name="Debuchy R."/>
            <person name="Gladieux P."/>
            <person name="Hiltunen Thoren M."/>
            <person name="Johannesson H."/>
        </authorList>
    </citation>
    <scope>NUCLEOTIDE SEQUENCE</scope>
    <source>
        <strain evidence="4">FGSC 1904</strain>
    </source>
</reference>
<feature type="domain" description="GP-PDE" evidence="3">
    <location>
        <begin position="55"/>
        <end position="296"/>
    </location>
</feature>
<evidence type="ECO:0000313" key="4">
    <source>
        <dbReference type="EMBL" id="KAK3403026.1"/>
    </source>
</evidence>
<dbReference type="PROSITE" id="PS51704">
    <property type="entry name" value="GP_PDE"/>
    <property type="match status" value="1"/>
</dbReference>
<feature type="compositionally biased region" description="Low complexity" evidence="1">
    <location>
        <begin position="34"/>
        <end position="44"/>
    </location>
</feature>
<dbReference type="PANTHER" id="PTHR43805">
    <property type="entry name" value="GLYCEROPHOSPHORYL DIESTER PHOSPHODIESTERASE"/>
    <property type="match status" value="1"/>
</dbReference>
<dbReference type="FunFam" id="3.20.20.190:FF:000073">
    <property type="entry name" value="WGS project CABT00000000 data, contig 2.28"/>
    <property type="match status" value="1"/>
</dbReference>
<keyword evidence="2" id="KW-0472">Membrane</keyword>
<dbReference type="GO" id="GO:0006629">
    <property type="term" value="P:lipid metabolic process"/>
    <property type="evidence" value="ECO:0007669"/>
    <property type="project" value="InterPro"/>
</dbReference>
<evidence type="ECO:0000259" key="3">
    <source>
        <dbReference type="PROSITE" id="PS51704"/>
    </source>
</evidence>
<dbReference type="CDD" id="cd08570">
    <property type="entry name" value="GDPD_YPL206cp_fungi"/>
    <property type="match status" value="1"/>
</dbReference>
<dbReference type="Gene3D" id="3.20.20.190">
    <property type="entry name" value="Phosphatidylinositol (PI) phosphodiesterase"/>
    <property type="match status" value="1"/>
</dbReference>
<dbReference type="AlphaFoldDB" id="A0AAE0UG52"/>
<reference evidence="4" key="2">
    <citation type="submission" date="2023-07" db="EMBL/GenBank/DDBJ databases">
        <authorList>
            <consortium name="Lawrence Berkeley National Laboratory"/>
            <person name="Haridas S."/>
            <person name="Hensen N."/>
            <person name="Bonometti L."/>
            <person name="Westerberg I."/>
            <person name="Brannstrom I.O."/>
            <person name="Guillou S."/>
            <person name="Cros-Aarteil S."/>
            <person name="Calhoun S."/>
            <person name="Kuo A."/>
            <person name="Mondo S."/>
            <person name="Pangilinan J."/>
            <person name="Riley R."/>
            <person name="LaButti K."/>
            <person name="Andreopoulos B."/>
            <person name="Lipzen A."/>
            <person name="Chen C."/>
            <person name="Yanf M."/>
            <person name="Daum C."/>
            <person name="Ng V."/>
            <person name="Clum A."/>
            <person name="Steindorff A."/>
            <person name="Ohm R."/>
            <person name="Martin F."/>
            <person name="Silar P."/>
            <person name="Natvig D."/>
            <person name="Lalanne C."/>
            <person name="Gautier V."/>
            <person name="Ament-velasquez S.L."/>
            <person name="Kruys A."/>
            <person name="Hutchinson M.I."/>
            <person name="Powell A.J."/>
            <person name="Barry K."/>
            <person name="Miller A.N."/>
            <person name="Grigoriev I.V."/>
            <person name="Debuchy R."/>
            <person name="Gladieux P."/>
            <person name="Thoren M.H."/>
            <person name="Johannesson H."/>
        </authorList>
    </citation>
    <scope>NUCLEOTIDE SEQUENCE</scope>
    <source>
        <strain evidence="4">FGSC 1904</strain>
    </source>
</reference>
<proteinExistence type="predicted"/>
<dbReference type="InterPro" id="IPR017946">
    <property type="entry name" value="PLC-like_Pdiesterase_TIM-brl"/>
</dbReference>
<keyword evidence="2" id="KW-1133">Transmembrane helix</keyword>
<comment type="caution">
    <text evidence="4">The sequence shown here is derived from an EMBL/GenBank/DDBJ whole genome shotgun (WGS) entry which is preliminary data.</text>
</comment>
<gene>
    <name evidence="4" type="ORF">B0T20DRAFT_13492</name>
</gene>
<dbReference type="Pfam" id="PF03009">
    <property type="entry name" value="GDPD"/>
    <property type="match status" value="1"/>
</dbReference>
<accession>A0AAE0UG52</accession>
<sequence>MVRLRQNMSQLQIPQHSGEDSPQTGTDTLTRTPSISGSTISTSGRNGQKSGIRFPQAIAHRGYKAMFPENSMGAFQGAVDIGAHAIETDLHLTKDGVVVLVHDPSLKRCFGVDKKVSECDWEYLSTLKTLREPQQSIPRLQDLIEFLATPGLESVWVLLDIKIDDDPDILLSTTAKTIESVPATRPWNERVVLGCWNENYINVAKRYFPSYRFAYIGFSLPYASQFLSDTHSNVDFNLMQHMLVGPIGARFISKIRKAQRKLYIWTVNEERWMEWGIRKGVDGVITDNPKLFLEVCERYSRKDKEQVGSGAKRGGQAKNIRMHVNAFLLQILAVVFIWVYWPRLATKGKSNAKSVKEGPAATV</sequence>
<feature type="region of interest" description="Disordered" evidence="1">
    <location>
        <begin position="1"/>
        <end position="51"/>
    </location>
</feature>
<feature type="compositionally biased region" description="Polar residues" evidence="1">
    <location>
        <begin position="1"/>
        <end position="33"/>
    </location>
</feature>
<dbReference type="InterPro" id="IPR030395">
    <property type="entry name" value="GP_PDE_dom"/>
</dbReference>
<evidence type="ECO:0000313" key="5">
    <source>
        <dbReference type="Proteomes" id="UP001281003"/>
    </source>
</evidence>
<evidence type="ECO:0000256" key="1">
    <source>
        <dbReference type="SAM" id="MobiDB-lite"/>
    </source>
</evidence>
<keyword evidence="5" id="KW-1185">Reference proteome</keyword>
<dbReference type="Proteomes" id="UP001281003">
    <property type="component" value="Unassembled WGS sequence"/>
</dbReference>